<gene>
    <name evidence="2" type="primary">SSCI11580.1</name>
</gene>
<dbReference type="AlphaFoldDB" id="A0A0F7RWB6"/>
<dbReference type="Proteomes" id="UP000242770">
    <property type="component" value="Unassembled WGS sequence"/>
</dbReference>
<organism evidence="2 3">
    <name type="scientific">Sporisorium scitamineum</name>
    <dbReference type="NCBI Taxonomy" id="49012"/>
    <lineage>
        <taxon>Eukaryota</taxon>
        <taxon>Fungi</taxon>
        <taxon>Dikarya</taxon>
        <taxon>Basidiomycota</taxon>
        <taxon>Ustilaginomycotina</taxon>
        <taxon>Ustilaginomycetes</taxon>
        <taxon>Ustilaginales</taxon>
        <taxon>Ustilaginaceae</taxon>
        <taxon>Sporisorium</taxon>
    </lineage>
</organism>
<sequence length="181" mass="18685">MGGFGGFPGGMPGRPPPPGMDPRLMARPPMGGPGFQQMPPHIAVSLGLARGPMPPGMGSIPPPPMGIPGGPRGSNGVYLAGFDGFPVGRMAPPGMPPQMYQQLMSMPPHIQQQVLAGQGFRPGMPPPRSPYDMPGTPGTPGSQNSSSVGAGGDGARSQSPAATQFAYYAVQQEWLWGKRDD</sequence>
<protein>
    <submittedName>
        <fullName evidence="2">Uncharacterized protein</fullName>
    </submittedName>
</protein>
<reference evidence="3" key="1">
    <citation type="submission" date="2014-06" db="EMBL/GenBank/DDBJ databases">
        <authorList>
            <person name="Berkman P.J."/>
        </authorList>
    </citation>
    <scope>NUCLEOTIDE SEQUENCE [LARGE SCALE GENOMIC DNA]</scope>
</reference>
<feature type="compositionally biased region" description="Gly residues" evidence="1">
    <location>
        <begin position="1"/>
        <end position="12"/>
    </location>
</feature>
<dbReference type="EMBL" id="CCFA01000597">
    <property type="protein sequence ID" value="CDR98997.1"/>
    <property type="molecule type" value="Genomic_DNA"/>
</dbReference>
<proteinExistence type="predicted"/>
<name>A0A0F7RWB6_9BASI</name>
<evidence type="ECO:0000256" key="1">
    <source>
        <dbReference type="SAM" id="MobiDB-lite"/>
    </source>
</evidence>
<evidence type="ECO:0000313" key="2">
    <source>
        <dbReference type="EMBL" id="CDR98997.1"/>
    </source>
</evidence>
<accession>A0A0F7RWB6</accession>
<feature type="region of interest" description="Disordered" evidence="1">
    <location>
        <begin position="117"/>
        <end position="160"/>
    </location>
</feature>
<feature type="compositionally biased region" description="Polar residues" evidence="1">
    <location>
        <begin position="139"/>
        <end position="148"/>
    </location>
</feature>
<dbReference type="STRING" id="49012.A0A0F7RWB6"/>
<feature type="region of interest" description="Disordered" evidence="1">
    <location>
        <begin position="1"/>
        <end position="23"/>
    </location>
</feature>
<keyword evidence="3" id="KW-1185">Reference proteome</keyword>
<evidence type="ECO:0000313" key="3">
    <source>
        <dbReference type="Proteomes" id="UP000242770"/>
    </source>
</evidence>